<dbReference type="SMART" id="SM01219">
    <property type="entry name" value="Frataxin_Cyay"/>
    <property type="match status" value="1"/>
</dbReference>
<gene>
    <name evidence="4" type="ORF">JKP88DRAFT_304888</name>
</gene>
<dbReference type="SUPFAM" id="SSF55387">
    <property type="entry name" value="Frataxin/Nqo15-like"/>
    <property type="match status" value="1"/>
</dbReference>
<comment type="similarity">
    <text evidence="1">Belongs to the frataxin family.</text>
</comment>
<proteinExistence type="inferred from homology"/>
<keyword evidence="2" id="KW-0406">Ion transport</keyword>
<protein>
    <submittedName>
        <fullName evidence="4">Uncharacterized protein</fullName>
    </submittedName>
</protein>
<dbReference type="PROSITE" id="PS50810">
    <property type="entry name" value="FRATAXIN_2"/>
    <property type="match status" value="1"/>
</dbReference>
<dbReference type="InterPro" id="IPR036524">
    <property type="entry name" value="Frataxin/CyaY_sf"/>
</dbReference>
<dbReference type="Pfam" id="PF01491">
    <property type="entry name" value="Frataxin_Cyay"/>
    <property type="match status" value="1"/>
</dbReference>
<reference evidence="4" key="1">
    <citation type="submission" date="2021-02" db="EMBL/GenBank/DDBJ databases">
        <title>First Annotated Genome of the Yellow-green Alga Tribonema minus.</title>
        <authorList>
            <person name="Mahan K.M."/>
        </authorList>
    </citation>
    <scope>NUCLEOTIDE SEQUENCE</scope>
    <source>
        <strain evidence="4">UTEX B ZZ1240</strain>
    </source>
</reference>
<dbReference type="InterPro" id="IPR002908">
    <property type="entry name" value="Frataxin/CyaY"/>
</dbReference>
<dbReference type="EMBL" id="JAFCMP010000070">
    <property type="protein sequence ID" value="KAG5188391.1"/>
    <property type="molecule type" value="Genomic_DNA"/>
</dbReference>
<keyword evidence="3" id="KW-0408">Iron</keyword>
<evidence type="ECO:0000313" key="5">
    <source>
        <dbReference type="Proteomes" id="UP000664859"/>
    </source>
</evidence>
<sequence>MDTDTLEQLAQAEMERVVAAVDRMKEDNAIFEVIHADGKVSIDLGPKIGTYQIRFVHDLRVLQLSSPRSGGFMYVYDEKTRKWLGREDAHDFEGMLTRDLIQQANGYPDF</sequence>
<dbReference type="GO" id="GO:0006826">
    <property type="term" value="P:iron ion transport"/>
    <property type="evidence" value="ECO:0007669"/>
    <property type="project" value="UniProtKB-KW"/>
</dbReference>
<dbReference type="Gene3D" id="3.30.920.10">
    <property type="entry name" value="Frataxin/CyaY"/>
    <property type="match status" value="1"/>
</dbReference>
<keyword evidence="2" id="KW-0410">Iron transport</keyword>
<dbReference type="GO" id="GO:0016226">
    <property type="term" value="P:iron-sulfur cluster assembly"/>
    <property type="evidence" value="ECO:0007669"/>
    <property type="project" value="InterPro"/>
</dbReference>
<keyword evidence="2" id="KW-0813">Transport</keyword>
<dbReference type="GO" id="GO:0008199">
    <property type="term" value="F:ferric iron binding"/>
    <property type="evidence" value="ECO:0007669"/>
    <property type="project" value="InterPro"/>
</dbReference>
<evidence type="ECO:0000256" key="1">
    <source>
        <dbReference type="ARBA" id="ARBA00008183"/>
    </source>
</evidence>
<dbReference type="AlphaFoldDB" id="A0A835Z714"/>
<evidence type="ECO:0000313" key="4">
    <source>
        <dbReference type="EMBL" id="KAG5188391.1"/>
    </source>
</evidence>
<organism evidence="4 5">
    <name type="scientific">Tribonema minus</name>
    <dbReference type="NCBI Taxonomy" id="303371"/>
    <lineage>
        <taxon>Eukaryota</taxon>
        <taxon>Sar</taxon>
        <taxon>Stramenopiles</taxon>
        <taxon>Ochrophyta</taxon>
        <taxon>PX clade</taxon>
        <taxon>Xanthophyceae</taxon>
        <taxon>Tribonematales</taxon>
        <taxon>Tribonemataceae</taxon>
        <taxon>Tribonema</taxon>
    </lineage>
</organism>
<dbReference type="GO" id="GO:0005737">
    <property type="term" value="C:cytoplasm"/>
    <property type="evidence" value="ECO:0007669"/>
    <property type="project" value="UniProtKB-ARBA"/>
</dbReference>
<evidence type="ECO:0000256" key="3">
    <source>
        <dbReference type="ARBA" id="ARBA00023004"/>
    </source>
</evidence>
<dbReference type="OrthoDB" id="58083at2759"/>
<comment type="caution">
    <text evidence="4">The sequence shown here is derived from an EMBL/GenBank/DDBJ whole genome shotgun (WGS) entry which is preliminary data.</text>
</comment>
<evidence type="ECO:0000256" key="2">
    <source>
        <dbReference type="ARBA" id="ARBA00022496"/>
    </source>
</evidence>
<keyword evidence="5" id="KW-1185">Reference proteome</keyword>
<name>A0A835Z714_9STRA</name>
<accession>A0A835Z714</accession>
<dbReference type="Proteomes" id="UP000664859">
    <property type="component" value="Unassembled WGS sequence"/>
</dbReference>